<sequence length="250" mass="28305">MKELLEIVDQWLATVADFRPFGKKAIYSAKLAESEKDIFVDTLLLSLEPKTPHRKITVSTAVYRESGLATNTQRCCTSPPLYVVSRLWSDDSNPVLTLVQSVEILIISHETLSVRFELEDSRATKATLNEFKGVIHVNLQQGEVAELVLALTKCGPLSMLQHLQGKHFRHYSINTQTCARLFCEYSQRINTSMAELIWCAGSSNKELITKLYAGLWHYSMPQNSSLWDIEHLLDCFRFQSKLAPLANDSP</sequence>
<accession>A0ABR2UIM8</accession>
<gene>
    <name evidence="1" type="ORF">SUNI508_11178</name>
</gene>
<evidence type="ECO:0000313" key="1">
    <source>
        <dbReference type="EMBL" id="KAK9414468.1"/>
    </source>
</evidence>
<dbReference type="Proteomes" id="UP001408356">
    <property type="component" value="Unassembled WGS sequence"/>
</dbReference>
<proteinExistence type="predicted"/>
<reference evidence="1 2" key="1">
    <citation type="journal article" date="2024" name="J. Plant Pathol.">
        <title>Sequence and assembly of the genome of Seiridium unicorne, isolate CBS 538.82, causal agent of cypress canker disease.</title>
        <authorList>
            <person name="Scali E."/>
            <person name="Rocca G.D."/>
            <person name="Danti R."/>
            <person name="Garbelotto M."/>
            <person name="Barberini S."/>
            <person name="Baroncelli R."/>
            <person name="Emiliani G."/>
        </authorList>
    </citation>
    <scope>NUCLEOTIDE SEQUENCE [LARGE SCALE GENOMIC DNA]</scope>
    <source>
        <strain evidence="1 2">BM-138-508</strain>
    </source>
</reference>
<comment type="caution">
    <text evidence="1">The sequence shown here is derived from an EMBL/GenBank/DDBJ whole genome shotgun (WGS) entry which is preliminary data.</text>
</comment>
<protein>
    <submittedName>
        <fullName evidence="1">Uncharacterized protein</fullName>
    </submittedName>
</protein>
<dbReference type="EMBL" id="JARVKF010000426">
    <property type="protein sequence ID" value="KAK9414468.1"/>
    <property type="molecule type" value="Genomic_DNA"/>
</dbReference>
<name>A0ABR2UIM8_9PEZI</name>
<evidence type="ECO:0000313" key="2">
    <source>
        <dbReference type="Proteomes" id="UP001408356"/>
    </source>
</evidence>
<organism evidence="1 2">
    <name type="scientific">Seiridium unicorne</name>
    <dbReference type="NCBI Taxonomy" id="138068"/>
    <lineage>
        <taxon>Eukaryota</taxon>
        <taxon>Fungi</taxon>
        <taxon>Dikarya</taxon>
        <taxon>Ascomycota</taxon>
        <taxon>Pezizomycotina</taxon>
        <taxon>Sordariomycetes</taxon>
        <taxon>Xylariomycetidae</taxon>
        <taxon>Amphisphaeriales</taxon>
        <taxon>Sporocadaceae</taxon>
        <taxon>Seiridium</taxon>
    </lineage>
</organism>
<keyword evidence="2" id="KW-1185">Reference proteome</keyword>